<dbReference type="InterPro" id="IPR013098">
    <property type="entry name" value="Ig_I-set"/>
</dbReference>
<evidence type="ECO:0000256" key="5">
    <source>
        <dbReference type="ARBA" id="ARBA00022729"/>
    </source>
</evidence>
<feature type="domain" description="Fibronectin type-III" evidence="17">
    <location>
        <begin position="462"/>
        <end position="557"/>
    </location>
</feature>
<gene>
    <name evidence="18" type="ORF">BaRGS_00020293</name>
</gene>
<dbReference type="Pfam" id="PF13927">
    <property type="entry name" value="Ig_3"/>
    <property type="match status" value="2"/>
</dbReference>
<comment type="subcellular location">
    <subcellularLocation>
        <location evidence="1">Membrane</location>
        <topology evidence="1">Single-pass membrane protein</topology>
    </subcellularLocation>
</comment>
<evidence type="ECO:0000256" key="8">
    <source>
        <dbReference type="ARBA" id="ARBA00022912"/>
    </source>
</evidence>
<evidence type="ECO:0000256" key="4">
    <source>
        <dbReference type="ARBA" id="ARBA00022692"/>
    </source>
</evidence>
<evidence type="ECO:0000313" key="18">
    <source>
        <dbReference type="EMBL" id="KAK7488508.1"/>
    </source>
</evidence>
<evidence type="ECO:0000256" key="15">
    <source>
        <dbReference type="ARBA" id="ARBA00051722"/>
    </source>
</evidence>
<keyword evidence="10" id="KW-0472">Membrane</keyword>
<evidence type="ECO:0000256" key="7">
    <source>
        <dbReference type="ARBA" id="ARBA00022801"/>
    </source>
</evidence>
<dbReference type="InterPro" id="IPR036116">
    <property type="entry name" value="FN3_sf"/>
</dbReference>
<dbReference type="EMBL" id="JACVVK020000150">
    <property type="protein sequence ID" value="KAK7488508.1"/>
    <property type="molecule type" value="Genomic_DNA"/>
</dbReference>
<evidence type="ECO:0000259" key="17">
    <source>
        <dbReference type="PROSITE" id="PS50853"/>
    </source>
</evidence>
<keyword evidence="12" id="KW-0675">Receptor</keyword>
<feature type="domain" description="Fibronectin type-III" evidence="17">
    <location>
        <begin position="1057"/>
        <end position="1149"/>
    </location>
</feature>
<evidence type="ECO:0000256" key="12">
    <source>
        <dbReference type="ARBA" id="ARBA00023170"/>
    </source>
</evidence>
<feature type="non-terminal residue" evidence="18">
    <location>
        <position position="1"/>
    </location>
</feature>
<dbReference type="FunFam" id="2.60.40.10:FF:000027">
    <property type="entry name" value="receptor-type tyrosine-protein phosphatase delta isoform X1"/>
    <property type="match status" value="1"/>
</dbReference>
<feature type="domain" description="Ig-like" evidence="16">
    <location>
        <begin position="2"/>
        <end position="93"/>
    </location>
</feature>
<keyword evidence="13" id="KW-0325">Glycoprotein</keyword>
<evidence type="ECO:0000256" key="6">
    <source>
        <dbReference type="ARBA" id="ARBA00022737"/>
    </source>
</evidence>
<comment type="similarity">
    <text evidence="2">Belongs to the protein-tyrosine phosphatase family. Receptor class 2A subfamily.</text>
</comment>
<dbReference type="InterPro" id="IPR003961">
    <property type="entry name" value="FN3_dom"/>
</dbReference>
<evidence type="ECO:0000256" key="1">
    <source>
        <dbReference type="ARBA" id="ARBA00004167"/>
    </source>
</evidence>
<dbReference type="InterPro" id="IPR003599">
    <property type="entry name" value="Ig_sub"/>
</dbReference>
<protein>
    <recommendedName>
        <fullName evidence="3">protein-tyrosine-phosphatase</fullName>
        <ecNumber evidence="3">3.1.3.48</ecNumber>
    </recommendedName>
</protein>
<accession>A0ABD0KN86</accession>
<dbReference type="CDD" id="cd00063">
    <property type="entry name" value="FN3"/>
    <property type="match status" value="8"/>
</dbReference>
<dbReference type="FunFam" id="2.60.40.10:FF:000028">
    <property type="entry name" value="Neuronal cell adhesion molecule"/>
    <property type="match status" value="3"/>
</dbReference>
<feature type="domain" description="Ig-like" evidence="16">
    <location>
        <begin position="109"/>
        <end position="190"/>
    </location>
</feature>
<evidence type="ECO:0000259" key="16">
    <source>
        <dbReference type="PROSITE" id="PS50835"/>
    </source>
</evidence>
<evidence type="ECO:0000256" key="3">
    <source>
        <dbReference type="ARBA" id="ARBA00013064"/>
    </source>
</evidence>
<evidence type="ECO:0000256" key="13">
    <source>
        <dbReference type="ARBA" id="ARBA00023180"/>
    </source>
</evidence>
<keyword evidence="6" id="KW-0677">Repeat</keyword>
<keyword evidence="5" id="KW-0732">Signal</keyword>
<comment type="catalytic activity">
    <reaction evidence="15">
        <text>O-phospho-L-tyrosyl-[protein] + H2O = L-tyrosyl-[protein] + phosphate</text>
        <dbReference type="Rhea" id="RHEA:10684"/>
        <dbReference type="Rhea" id="RHEA-COMP:10136"/>
        <dbReference type="Rhea" id="RHEA-COMP:20101"/>
        <dbReference type="ChEBI" id="CHEBI:15377"/>
        <dbReference type="ChEBI" id="CHEBI:43474"/>
        <dbReference type="ChEBI" id="CHEBI:46858"/>
        <dbReference type="ChEBI" id="CHEBI:61978"/>
        <dbReference type="EC" id="3.1.3.48"/>
    </reaction>
</comment>
<evidence type="ECO:0000256" key="11">
    <source>
        <dbReference type="ARBA" id="ARBA00023157"/>
    </source>
</evidence>
<keyword evidence="11" id="KW-1015">Disulfide bond</keyword>
<dbReference type="PROSITE" id="PS50853">
    <property type="entry name" value="FN3"/>
    <property type="match status" value="8"/>
</dbReference>
<keyword evidence="7" id="KW-0378">Hydrolase</keyword>
<feature type="domain" description="Fibronectin type-III" evidence="17">
    <location>
        <begin position="960"/>
        <end position="1053"/>
    </location>
</feature>
<evidence type="ECO:0000256" key="2">
    <source>
        <dbReference type="ARBA" id="ARBA00010504"/>
    </source>
</evidence>
<organism evidence="18 19">
    <name type="scientific">Batillaria attramentaria</name>
    <dbReference type="NCBI Taxonomy" id="370345"/>
    <lineage>
        <taxon>Eukaryota</taxon>
        <taxon>Metazoa</taxon>
        <taxon>Spiralia</taxon>
        <taxon>Lophotrochozoa</taxon>
        <taxon>Mollusca</taxon>
        <taxon>Gastropoda</taxon>
        <taxon>Caenogastropoda</taxon>
        <taxon>Sorbeoconcha</taxon>
        <taxon>Cerithioidea</taxon>
        <taxon>Batillariidae</taxon>
        <taxon>Batillaria</taxon>
    </lineage>
</organism>
<dbReference type="FunFam" id="2.60.40.10:FF:000010">
    <property type="entry name" value="receptor-type tyrosine-protein phosphatase delta isoform X1"/>
    <property type="match status" value="1"/>
</dbReference>
<feature type="non-terminal residue" evidence="18">
    <location>
        <position position="1184"/>
    </location>
</feature>
<feature type="domain" description="Fibronectin type-III" evidence="17">
    <location>
        <begin position="759"/>
        <end position="859"/>
    </location>
</feature>
<dbReference type="FunFam" id="2.60.40.10:FF:000015">
    <property type="entry name" value="receptor-type tyrosine-protein phosphatase delta isoform X2"/>
    <property type="match status" value="1"/>
</dbReference>
<dbReference type="InterPro" id="IPR007110">
    <property type="entry name" value="Ig-like_dom"/>
</dbReference>
<dbReference type="EC" id="3.1.3.48" evidence="3"/>
<dbReference type="SUPFAM" id="SSF48726">
    <property type="entry name" value="Immunoglobulin"/>
    <property type="match status" value="3"/>
</dbReference>
<keyword evidence="14" id="KW-0393">Immunoglobulin domain</keyword>
<dbReference type="Gene3D" id="2.60.40.10">
    <property type="entry name" value="Immunoglobulins"/>
    <property type="match status" value="11"/>
</dbReference>
<comment type="caution">
    <text evidence="18">The sequence shown here is derived from an EMBL/GenBank/DDBJ whole genome shotgun (WGS) entry which is preliminary data.</text>
</comment>
<dbReference type="Pfam" id="PF07679">
    <property type="entry name" value="I-set"/>
    <property type="match status" value="1"/>
</dbReference>
<dbReference type="GO" id="GO:0004725">
    <property type="term" value="F:protein tyrosine phosphatase activity"/>
    <property type="evidence" value="ECO:0007669"/>
    <property type="project" value="UniProtKB-EC"/>
</dbReference>
<keyword evidence="9" id="KW-1133">Transmembrane helix</keyword>
<keyword evidence="4" id="KW-0812">Transmembrane</keyword>
<feature type="domain" description="Fibronectin type-III" evidence="17">
    <location>
        <begin position="863"/>
        <end position="955"/>
    </location>
</feature>
<evidence type="ECO:0000256" key="14">
    <source>
        <dbReference type="ARBA" id="ARBA00023319"/>
    </source>
</evidence>
<dbReference type="SMART" id="SM00060">
    <property type="entry name" value="FN3"/>
    <property type="match status" value="8"/>
</dbReference>
<dbReference type="InterPro" id="IPR036179">
    <property type="entry name" value="Ig-like_dom_sf"/>
</dbReference>
<dbReference type="AlphaFoldDB" id="A0ABD0KN86"/>
<dbReference type="GO" id="GO:0016020">
    <property type="term" value="C:membrane"/>
    <property type="evidence" value="ECO:0007669"/>
    <property type="project" value="UniProtKB-SubCell"/>
</dbReference>
<keyword evidence="19" id="KW-1185">Reference proteome</keyword>
<dbReference type="InterPro" id="IPR013783">
    <property type="entry name" value="Ig-like_fold"/>
</dbReference>
<proteinExistence type="inferred from homology"/>
<dbReference type="SMART" id="SM00408">
    <property type="entry name" value="IGc2"/>
    <property type="match status" value="3"/>
</dbReference>
<dbReference type="FunFam" id="2.60.40.10:FF:000036">
    <property type="entry name" value="receptor-type tyrosine-protein phosphatase delta isoform X1"/>
    <property type="match status" value="1"/>
</dbReference>
<dbReference type="PRINTS" id="PR00014">
    <property type="entry name" value="FNTYPEIII"/>
</dbReference>
<dbReference type="SMART" id="SM00409">
    <property type="entry name" value="IG"/>
    <property type="match status" value="3"/>
</dbReference>
<dbReference type="Pfam" id="PF00041">
    <property type="entry name" value="fn3"/>
    <property type="match status" value="8"/>
</dbReference>
<dbReference type="SUPFAM" id="SSF49265">
    <property type="entry name" value="Fibronectin type III"/>
    <property type="match status" value="5"/>
</dbReference>
<feature type="domain" description="Fibronectin type-III" evidence="17">
    <location>
        <begin position="366"/>
        <end position="457"/>
    </location>
</feature>
<dbReference type="FunFam" id="2.60.40.10:FF:000023">
    <property type="entry name" value="receptor-type tyrosine-protein phosphatase delta isoform X2"/>
    <property type="match status" value="1"/>
</dbReference>
<evidence type="ECO:0000256" key="9">
    <source>
        <dbReference type="ARBA" id="ARBA00022989"/>
    </source>
</evidence>
<dbReference type="PANTHER" id="PTHR44170">
    <property type="entry name" value="PROTEIN SIDEKICK"/>
    <property type="match status" value="1"/>
</dbReference>
<feature type="domain" description="Ig-like" evidence="16">
    <location>
        <begin position="204"/>
        <end position="286"/>
    </location>
</feature>
<reference evidence="18 19" key="1">
    <citation type="journal article" date="2023" name="Sci. Data">
        <title>Genome assembly of the Korean intertidal mud-creeper Batillaria attramentaria.</title>
        <authorList>
            <person name="Patra A.K."/>
            <person name="Ho P.T."/>
            <person name="Jun S."/>
            <person name="Lee S.J."/>
            <person name="Kim Y."/>
            <person name="Won Y.J."/>
        </authorList>
    </citation>
    <scope>NUCLEOTIDE SEQUENCE [LARGE SCALE GENOMIC DNA]</scope>
    <source>
        <strain evidence="18">Wonlab-2016</strain>
    </source>
</reference>
<dbReference type="Proteomes" id="UP001519460">
    <property type="component" value="Unassembled WGS sequence"/>
</dbReference>
<name>A0ABD0KN86_9CAEN</name>
<dbReference type="PANTHER" id="PTHR44170:SF56">
    <property type="entry name" value="FIBRONECTIN TYPE-III DOMAIN-CONTAINING PROTEIN"/>
    <property type="match status" value="1"/>
</dbReference>
<feature type="domain" description="Fibronectin type-III" evidence="17">
    <location>
        <begin position="657"/>
        <end position="755"/>
    </location>
</feature>
<keyword evidence="8" id="KW-0904">Protein phosphatase</keyword>
<feature type="domain" description="Fibronectin type-III" evidence="17">
    <location>
        <begin position="561"/>
        <end position="652"/>
    </location>
</feature>
<dbReference type="InterPro" id="IPR003598">
    <property type="entry name" value="Ig_sub2"/>
</dbReference>
<evidence type="ECO:0000313" key="19">
    <source>
        <dbReference type="Proteomes" id="UP001519460"/>
    </source>
</evidence>
<evidence type="ECO:0000256" key="10">
    <source>
        <dbReference type="ARBA" id="ARBA00023136"/>
    </source>
</evidence>
<dbReference type="PROSITE" id="PS50835">
    <property type="entry name" value="IG_LIKE"/>
    <property type="match status" value="3"/>
</dbReference>
<sequence length="1184" mass="132540">APKITLAPKSQKVAEEGVTSFFCKASGNPAPSFHWERKGKRINDRRTRYEIREAPHMSVLRIKPVRAKRENNIVFTCVADNGLGEARADATLFVYQKNDGSDEFPPGYPRILLHPKLKSVEKGLSTVMQCEASGEPEPTIMWLKDYLPVDLSDPRIQLLDNGYLQIQNSQESDEATYECVAENELGVAYSYPAMMYVKVRRVPPRFSVEPEDEKVMPGSDVNLTCVAVGSPMPYVKWRQGAYELTDEDDIPIGKNVLQLKDVRESKNYTCEASSDLGNIERLVQVVVEGKQHVSLVAFRKGQGEGGPGTLTLVGQECRAAIGKWEQETATPTGTPLTLSDRTSCSLQITSTAWTFSLGLLASQAAPPKGLRASEVTASSVKLSWDSNNREPVRSYVIKFKPKNDDAADYTEKRNIVHNVHTVTNLKAFTQYEFRVVAENNIGRSSPSNPIQLTTGELAPGTPPRNIRARAASTTTIVVSWDEPEIPNGIIQGYKVFYTLKPEEPVFFWEQQEVKNDNRLTTISGLVPNQTYTISILAYSSIGPGPMSHPIQVLTTQGVPYQPLNLHAEAISPNEILVKWDAPQEADSIISYELYYNDSHSRQNIRFSIQPPVNNYRLTDLTPDTVYHIQVSARSSRGEGPRTPMVQEKTHQFIPEAPPQDVSGKPLDEHRIEVSWKPPLANKQNGALAGYKIFYMENEPGKTENDATVKNIGPKKQSDVLEGLATWTEYKIWVVAHTAVGAGPPSPPIVVQTDEDVPGEPRRVKVEAINSTGIFVEWTEPKDQNGKIRGYQVYYIEVNSNDEPLPGRAERFHDTYSGTTHEAVITGLDADTRYLIQVAAYTRKGDGVRSKSRIITTKGAVPTPPRNLHVNLIQEDPPSVKVTWQRPKETYGPLENYKIIWGPRGERYEEKIMSAEIYSFVTYTLDRGTTYEFRVSAKNDVDYGERAVATIKTPDGAPSGAPQNFTATGLTETSVRLTWDLPARNLRNGDISMYQITYHKLADAINEEDLNITDTFVDIVGLEMNTDYIFKIKAYTSRGAGPWSNRLHFRTFGRMPPAPQNVKVRRTSPTSIEVSWDEPNFPVAGYKIFYNMFATPVMYVWQQMETGPYTVADITGLEPHTVYAVRVQAKSVDGRYGNLSETVTTDVKEVQRDNVVQNFRVTSRQINLVRLSWNPPKKNGVNVYL</sequence>